<feature type="region of interest" description="Disordered" evidence="6">
    <location>
        <begin position="393"/>
        <end position="412"/>
    </location>
</feature>
<organism evidence="8 9">
    <name type="scientific">Blumeria graminis f. sp. hordei (strain DH14)</name>
    <name type="common">Barley powdery mildew</name>
    <name type="synonym">Oidium monilioides f. sp. hordei</name>
    <dbReference type="NCBI Taxonomy" id="546991"/>
    <lineage>
        <taxon>Eukaryota</taxon>
        <taxon>Fungi</taxon>
        <taxon>Dikarya</taxon>
        <taxon>Ascomycota</taxon>
        <taxon>Pezizomycotina</taxon>
        <taxon>Leotiomycetes</taxon>
        <taxon>Erysiphales</taxon>
        <taxon>Erysiphaceae</taxon>
        <taxon>Blumeria</taxon>
        <taxon>Blumeria hordei</taxon>
    </lineage>
</organism>
<feature type="domain" description="Carbohydrate kinase PfkB" evidence="7">
    <location>
        <begin position="486"/>
        <end position="550"/>
    </location>
</feature>
<dbReference type="PANTHER" id="PTHR42909">
    <property type="entry name" value="ZGC:136858"/>
    <property type="match status" value="1"/>
</dbReference>
<evidence type="ECO:0000256" key="2">
    <source>
        <dbReference type="ARBA" id="ARBA00022801"/>
    </source>
</evidence>
<evidence type="ECO:0000313" key="8">
    <source>
        <dbReference type="EMBL" id="CCU76197.1"/>
    </source>
</evidence>
<keyword evidence="3" id="KW-0464">Manganese</keyword>
<name>N1JE94_BLUG1</name>
<keyword evidence="1" id="KW-0479">Metal-binding</keyword>
<accession>N1JE94</accession>
<dbReference type="AlphaFoldDB" id="N1JE94"/>
<dbReference type="SUPFAM" id="SSF53613">
    <property type="entry name" value="Ribokinase-like"/>
    <property type="match status" value="1"/>
</dbReference>
<dbReference type="EMBL" id="CAUH01002255">
    <property type="protein sequence ID" value="CCU76197.1"/>
    <property type="molecule type" value="Genomic_DNA"/>
</dbReference>
<dbReference type="GO" id="GO:0016798">
    <property type="term" value="F:hydrolase activity, acting on glycosyl bonds"/>
    <property type="evidence" value="ECO:0007669"/>
    <property type="project" value="UniProtKB-KW"/>
</dbReference>
<keyword evidence="4" id="KW-0456">Lyase</keyword>
<keyword evidence="9" id="KW-1185">Reference proteome</keyword>
<evidence type="ECO:0000256" key="1">
    <source>
        <dbReference type="ARBA" id="ARBA00022723"/>
    </source>
</evidence>
<dbReference type="InterPro" id="IPR022830">
    <property type="entry name" value="Indigdn_synthA-like"/>
</dbReference>
<dbReference type="PANTHER" id="PTHR42909:SF1">
    <property type="entry name" value="CARBOHYDRATE KINASE PFKB DOMAIN-CONTAINING PROTEIN"/>
    <property type="match status" value="1"/>
</dbReference>
<dbReference type="GO" id="GO:0004730">
    <property type="term" value="F:pseudouridylate synthase activity"/>
    <property type="evidence" value="ECO:0007669"/>
    <property type="project" value="InterPro"/>
</dbReference>
<evidence type="ECO:0000259" key="7">
    <source>
        <dbReference type="Pfam" id="PF00294"/>
    </source>
</evidence>
<keyword evidence="5" id="KW-0326">Glycosidase</keyword>
<evidence type="ECO:0000256" key="3">
    <source>
        <dbReference type="ARBA" id="ARBA00023211"/>
    </source>
</evidence>
<dbReference type="InParanoid" id="N1JE94"/>
<dbReference type="InterPro" id="IPR007342">
    <property type="entry name" value="PsuG"/>
</dbReference>
<evidence type="ECO:0000313" key="9">
    <source>
        <dbReference type="Proteomes" id="UP000015441"/>
    </source>
</evidence>
<dbReference type="Gene3D" id="3.40.1790.10">
    <property type="entry name" value="Indigoidine synthase domain"/>
    <property type="match status" value="1"/>
</dbReference>
<gene>
    <name evidence="8" type="ORF">BGHDH14_bgh04595</name>
</gene>
<comment type="caution">
    <text evidence="8">The sequence shown here is derived from an EMBL/GenBank/DDBJ whole genome shotgun (WGS) entry which is preliminary data.</text>
</comment>
<dbReference type="OrthoDB" id="198885at2759"/>
<proteinExistence type="inferred from homology"/>
<dbReference type="Pfam" id="PF04227">
    <property type="entry name" value="Indigoidine_A"/>
    <property type="match status" value="1"/>
</dbReference>
<dbReference type="HAMAP" id="MF_01876">
    <property type="entry name" value="PsiMP_glycosidase"/>
    <property type="match status" value="1"/>
</dbReference>
<dbReference type="eggNOG" id="KOG3009">
    <property type="taxonomic scope" value="Eukaryota"/>
</dbReference>
<dbReference type="Gene3D" id="3.40.1190.20">
    <property type="match status" value="1"/>
</dbReference>
<dbReference type="InterPro" id="IPR029056">
    <property type="entry name" value="Ribokinase-like"/>
</dbReference>
<evidence type="ECO:0000256" key="4">
    <source>
        <dbReference type="ARBA" id="ARBA00023239"/>
    </source>
</evidence>
<reference evidence="8 9" key="1">
    <citation type="journal article" date="2010" name="Science">
        <title>Genome expansion and gene loss in powdery mildew fungi reveal tradeoffs in extreme parasitism.</title>
        <authorList>
            <person name="Spanu P.D."/>
            <person name="Abbott J.C."/>
            <person name="Amselem J."/>
            <person name="Burgis T.A."/>
            <person name="Soanes D.M."/>
            <person name="Stueber K."/>
            <person name="Ver Loren van Themaat E."/>
            <person name="Brown J.K.M."/>
            <person name="Butcher S.A."/>
            <person name="Gurr S.J."/>
            <person name="Lebrun M.-H."/>
            <person name="Ridout C.J."/>
            <person name="Schulze-Lefert P."/>
            <person name="Talbot N.J."/>
            <person name="Ahmadinejad N."/>
            <person name="Ametz C."/>
            <person name="Barton G.R."/>
            <person name="Benjdia M."/>
            <person name="Bidzinski P."/>
            <person name="Bindschedler L.V."/>
            <person name="Both M."/>
            <person name="Brewer M.T."/>
            <person name="Cadle-Davidson L."/>
            <person name="Cadle-Davidson M.M."/>
            <person name="Collemare J."/>
            <person name="Cramer R."/>
            <person name="Frenkel O."/>
            <person name="Godfrey D."/>
            <person name="Harriman J."/>
            <person name="Hoede C."/>
            <person name="King B.C."/>
            <person name="Klages S."/>
            <person name="Kleemann J."/>
            <person name="Knoll D."/>
            <person name="Koti P.S."/>
            <person name="Kreplak J."/>
            <person name="Lopez-Ruiz F.J."/>
            <person name="Lu X."/>
            <person name="Maekawa T."/>
            <person name="Mahanil S."/>
            <person name="Micali C."/>
            <person name="Milgroom M.G."/>
            <person name="Montana G."/>
            <person name="Noir S."/>
            <person name="O'Connell R.J."/>
            <person name="Oberhaensli S."/>
            <person name="Parlange F."/>
            <person name="Pedersen C."/>
            <person name="Quesneville H."/>
            <person name="Reinhardt R."/>
            <person name="Rott M."/>
            <person name="Sacristan S."/>
            <person name="Schmidt S.M."/>
            <person name="Schoen M."/>
            <person name="Skamnioti P."/>
            <person name="Sommer H."/>
            <person name="Stephens A."/>
            <person name="Takahara H."/>
            <person name="Thordal-Christensen H."/>
            <person name="Vigouroux M."/>
            <person name="Wessling R."/>
            <person name="Wicker T."/>
            <person name="Panstruga R."/>
        </authorList>
    </citation>
    <scope>NUCLEOTIDE SEQUENCE [LARGE SCALE GENOMIC DNA]</scope>
    <source>
        <strain evidence="8">DH14</strain>
    </source>
</reference>
<sequence>MNRIVKARFLLKPGTPRFLDFRKWTREYSINVLGRKFINVSEEVNTALNEGRPIVALESTIYTHGWPNPDNIRLALHLKDLVRSHGAIPATVGVVNGVATVGLSDEELTILCDAAAKPDTMKISRRDLPYILGMGIAGRLIHGGTTVSSTMILAHWAGIRVFATGGIGGVHRGGQDSMDVSADLTELGRTPIAVVCSGCKSFLDIPRTLEFLETQGTMVATFSQGRIGDVEFPAFYARESGVRSPMVVQDVREAAAIVLALTRMGITSNLNFKSGTLFANPIPEEFSIPKAEISEAINQAVQEASERGFHGHANTPFILARIKDITNGRSLPANRSLIESNVQTAAKLAVHLASLLDQDKELNSPAHSTGFTKKVTKIDSMLTPASLAGKVNEDDSLATENSNPSWKKPNYITRPRSDMVHKENLNSITSSDPGIIKTRKASEPEPETLINAEVIVFGAIAIDSSCDLLPFPGANFNTNLQPTMHTSNVARIRNSIGGVGHNVAMAAHKVSGDQRIRLCSYVADDSAGQSVISQLQSKNIDTAGIFVLPITAYRSKVKIKNRTAQYIAVNDGKKDLVVGMGDMQIFQQNSYRLDFNITSVTKWVVIDANWDPSQIREFMCTLRARNPWVKIVFEPVSQKKGADIFRKANVPTQGEGGLSLALNVFPNHLIDLATPNIDELDQMYRAAEEAGYLETNDYWSVLDGFGISGAQTQEKLQAIAGKKLTDHGLPQKSIKLLPYIPMLLTKLGPEGVFLTELLMVGDSRLKDPEHARWIFGRTTKCHLNIGGVYMRLFPAAEKVDPADIVSVNGVGDTFLGVLMAGLSKGLSVGERLIGIAQKGAILTLKSNEASTLWPTEDISDLNNGLSSVSSDNTNLANLQ</sequence>
<protein>
    <submittedName>
        <fullName evidence="8">IdgA domain protein</fullName>
    </submittedName>
</protein>
<dbReference type="GO" id="GO:0046872">
    <property type="term" value="F:metal ion binding"/>
    <property type="evidence" value="ECO:0007669"/>
    <property type="project" value="UniProtKB-KW"/>
</dbReference>
<keyword evidence="2" id="KW-0378">Hydrolase</keyword>
<dbReference type="HOGENOM" id="CLU_012201_3_0_1"/>
<evidence type="ECO:0000256" key="5">
    <source>
        <dbReference type="ARBA" id="ARBA00023295"/>
    </source>
</evidence>
<dbReference type="SUPFAM" id="SSF110581">
    <property type="entry name" value="Indigoidine synthase A-like"/>
    <property type="match status" value="1"/>
</dbReference>
<dbReference type="Proteomes" id="UP000015441">
    <property type="component" value="Unassembled WGS sequence"/>
</dbReference>
<dbReference type="STRING" id="546991.N1JE94"/>
<dbReference type="Pfam" id="PF00294">
    <property type="entry name" value="PfkB"/>
    <property type="match status" value="1"/>
</dbReference>
<dbReference type="GO" id="GO:0005737">
    <property type="term" value="C:cytoplasm"/>
    <property type="evidence" value="ECO:0007669"/>
    <property type="project" value="TreeGrafter"/>
</dbReference>
<evidence type="ECO:0000256" key="6">
    <source>
        <dbReference type="SAM" id="MobiDB-lite"/>
    </source>
</evidence>
<dbReference type="InterPro" id="IPR011611">
    <property type="entry name" value="PfkB_dom"/>
</dbReference>